<dbReference type="OrthoDB" id="2842108at2759"/>
<reference evidence="2" key="1">
    <citation type="submission" date="2020-11" db="EMBL/GenBank/DDBJ databases">
        <authorList>
            <consortium name="DOE Joint Genome Institute"/>
            <person name="Ahrendt S."/>
            <person name="Riley R."/>
            <person name="Andreopoulos W."/>
            <person name="Labutti K."/>
            <person name="Pangilinan J."/>
            <person name="Ruiz-Duenas F.J."/>
            <person name="Barrasa J.M."/>
            <person name="Sanchez-Garcia M."/>
            <person name="Camarero S."/>
            <person name="Miyauchi S."/>
            <person name="Serrano A."/>
            <person name="Linde D."/>
            <person name="Babiker R."/>
            <person name="Drula E."/>
            <person name="Ayuso-Fernandez I."/>
            <person name="Pacheco R."/>
            <person name="Padilla G."/>
            <person name="Ferreira P."/>
            <person name="Barriuso J."/>
            <person name="Kellner H."/>
            <person name="Castanera R."/>
            <person name="Alfaro M."/>
            <person name="Ramirez L."/>
            <person name="Pisabarro A.G."/>
            <person name="Kuo A."/>
            <person name="Tritt A."/>
            <person name="Lipzen A."/>
            <person name="He G."/>
            <person name="Yan M."/>
            <person name="Ng V."/>
            <person name="Cullen D."/>
            <person name="Martin F."/>
            <person name="Rosso M.-N."/>
            <person name="Henrissat B."/>
            <person name="Hibbett D."/>
            <person name="Martinez A.T."/>
            <person name="Grigoriev I.V."/>
        </authorList>
    </citation>
    <scope>NUCLEOTIDE SEQUENCE</scope>
    <source>
        <strain evidence="2">CBS 247.69</strain>
    </source>
</reference>
<dbReference type="AlphaFoldDB" id="A0A9P6CEP7"/>
<evidence type="ECO:0000313" key="2">
    <source>
        <dbReference type="EMBL" id="KAF9463087.1"/>
    </source>
</evidence>
<accession>A0A9P6CEP7</accession>
<sequence length="225" mass="24215">MLLTGAALAFTLLAVPVLGGPATLSPRAQIACSLKVTGVLQLRMPDNPNISATGASFVGPQYTVNGVESQLLKIFAPNNADFEFHMCNSTFMGYTQRPSEFGTTFLYGQLKDKVSGLCVTGTHLGDFVTTSFSAQPCSVRDNTSQLRQFFRFLAAPPQGGSTTPDQNPQLMFLGVPQSDNESGADRYSFSFSSNNNAPGDSFPKVVAKNPRKENSFLGFFAPQYL</sequence>
<name>A0A9P6CEP7_9AGAR</name>
<proteinExistence type="predicted"/>
<keyword evidence="1" id="KW-0732">Signal</keyword>
<dbReference type="Proteomes" id="UP000807353">
    <property type="component" value="Unassembled WGS sequence"/>
</dbReference>
<comment type="caution">
    <text evidence="2">The sequence shown here is derived from an EMBL/GenBank/DDBJ whole genome shotgun (WGS) entry which is preliminary data.</text>
</comment>
<evidence type="ECO:0000313" key="3">
    <source>
        <dbReference type="Proteomes" id="UP000807353"/>
    </source>
</evidence>
<feature type="signal peptide" evidence="1">
    <location>
        <begin position="1"/>
        <end position="19"/>
    </location>
</feature>
<feature type="chain" id="PRO_5040442197" evidence="1">
    <location>
        <begin position="20"/>
        <end position="225"/>
    </location>
</feature>
<organism evidence="2 3">
    <name type="scientific">Collybia nuda</name>
    <dbReference type="NCBI Taxonomy" id="64659"/>
    <lineage>
        <taxon>Eukaryota</taxon>
        <taxon>Fungi</taxon>
        <taxon>Dikarya</taxon>
        <taxon>Basidiomycota</taxon>
        <taxon>Agaricomycotina</taxon>
        <taxon>Agaricomycetes</taxon>
        <taxon>Agaricomycetidae</taxon>
        <taxon>Agaricales</taxon>
        <taxon>Tricholomatineae</taxon>
        <taxon>Clitocybaceae</taxon>
        <taxon>Collybia</taxon>
    </lineage>
</organism>
<protein>
    <submittedName>
        <fullName evidence="2">Uncharacterized protein</fullName>
    </submittedName>
</protein>
<evidence type="ECO:0000256" key="1">
    <source>
        <dbReference type="SAM" id="SignalP"/>
    </source>
</evidence>
<keyword evidence="3" id="KW-1185">Reference proteome</keyword>
<gene>
    <name evidence="2" type="ORF">BDZ94DRAFT_1309191</name>
</gene>
<dbReference type="EMBL" id="MU150266">
    <property type="protein sequence ID" value="KAF9463087.1"/>
    <property type="molecule type" value="Genomic_DNA"/>
</dbReference>